<evidence type="ECO:0000313" key="3">
    <source>
        <dbReference type="Proteomes" id="UP000659388"/>
    </source>
</evidence>
<evidence type="ECO:0000313" key="2">
    <source>
        <dbReference type="EMBL" id="MBL3655828.1"/>
    </source>
</evidence>
<evidence type="ECO:0000256" key="1">
    <source>
        <dbReference type="SAM" id="SignalP"/>
    </source>
</evidence>
<dbReference type="InterPro" id="IPR005297">
    <property type="entry name" value="Lipoprotein_repeat"/>
</dbReference>
<sequence length="536" mass="58586">MKSCKIFKLLMGCIGIAMFFSCSDDNKDNPKPVAKGSVIITDNSTYGNILTDNKGITLYFFSKDTKGASVCENGCLAAWPTFYDEELTVGSGLSKSDFGTITRADGKKQNTYKGWPLYYYAPSEGIEDPGETKGENVGGVWFVAKPDYSIMIVSAQLVGADGKNYTSDYKEGNEEAVYFVDSEGKTLYAFKNDEKNTNNFTADDFSNNSAWPIYEQASLGAIPSVLSSNDFAVIEVADKKQLTYKGWPLYYFGQDAARGDNKGVSVPSPGVWPIVNSNTVAAPQPTVRPTIMISQNSEHGSIITDAQGRALYLFSSDVDGTSTCTGGCLNAWPVFYTEKVELAQETALSKDDFATITLAGGGKQTTYKGWPLYYFAPNADGKIESAGEVNGDGINGVWYVAKDYDLMIGFGQLVGIDGKNYNSEYEEGEGTTRFFTDANGRTLYAFINDNKDKNNYTADDFGNNSIWPIYNTELLVLPSSINVTDFKVIDVFGRSQLSYKGQPLYYFGSDTKRGHTKGVSVPIPGVWPIVNEDTSN</sequence>
<dbReference type="EMBL" id="JAESIY010000003">
    <property type="protein sequence ID" value="MBL3655828.1"/>
    <property type="molecule type" value="Genomic_DNA"/>
</dbReference>
<accession>A0A937F858</accession>
<name>A0A937F858_9BACT</name>
<keyword evidence="1" id="KW-0732">Signal</keyword>
<keyword evidence="3" id="KW-1185">Reference proteome</keyword>
<proteinExistence type="predicted"/>
<dbReference type="PROSITE" id="PS51257">
    <property type="entry name" value="PROKAR_LIPOPROTEIN"/>
    <property type="match status" value="1"/>
</dbReference>
<protein>
    <recommendedName>
        <fullName evidence="4">Lipoprotein</fullName>
    </recommendedName>
</protein>
<reference evidence="2" key="1">
    <citation type="submission" date="2021-01" db="EMBL/GenBank/DDBJ databases">
        <title>Fulvivirga kasyanovii gen. nov., sp nov., a novel member of the phylum Bacteroidetes isolated from seawater in a mussel farm.</title>
        <authorList>
            <person name="Zhao L.-H."/>
            <person name="Wang Z.-J."/>
        </authorList>
    </citation>
    <scope>NUCLEOTIDE SEQUENCE</scope>
    <source>
        <strain evidence="2">2943</strain>
    </source>
</reference>
<dbReference type="GO" id="GO:0043448">
    <property type="term" value="P:alkane catabolic process"/>
    <property type="evidence" value="ECO:0007669"/>
    <property type="project" value="TreeGrafter"/>
</dbReference>
<dbReference type="AlphaFoldDB" id="A0A937F858"/>
<evidence type="ECO:0008006" key="4">
    <source>
        <dbReference type="Google" id="ProtNLM"/>
    </source>
</evidence>
<gene>
    <name evidence="2" type="ORF">JL102_06785</name>
</gene>
<dbReference type="Proteomes" id="UP000659388">
    <property type="component" value="Unassembled WGS sequence"/>
</dbReference>
<dbReference type="RefSeq" id="WP_202243508.1">
    <property type="nucleotide sequence ID" value="NZ_JAESIY010000003.1"/>
</dbReference>
<feature type="chain" id="PRO_5037877956" description="Lipoprotein" evidence="1">
    <location>
        <begin position="24"/>
        <end position="536"/>
    </location>
</feature>
<dbReference type="Pfam" id="PF03640">
    <property type="entry name" value="Lipoprotein_15"/>
    <property type="match status" value="6"/>
</dbReference>
<dbReference type="PANTHER" id="PTHR39335">
    <property type="entry name" value="BLL4220 PROTEIN"/>
    <property type="match status" value="1"/>
</dbReference>
<feature type="signal peptide" evidence="1">
    <location>
        <begin position="1"/>
        <end position="23"/>
    </location>
</feature>
<comment type="caution">
    <text evidence="2">The sequence shown here is derived from an EMBL/GenBank/DDBJ whole genome shotgun (WGS) entry which is preliminary data.</text>
</comment>
<organism evidence="2 3">
    <name type="scientific">Fulvivirga sediminis</name>
    <dbReference type="NCBI Taxonomy" id="2803949"/>
    <lineage>
        <taxon>Bacteria</taxon>
        <taxon>Pseudomonadati</taxon>
        <taxon>Bacteroidota</taxon>
        <taxon>Cytophagia</taxon>
        <taxon>Cytophagales</taxon>
        <taxon>Fulvivirgaceae</taxon>
        <taxon>Fulvivirga</taxon>
    </lineage>
</organism>
<dbReference type="PANTHER" id="PTHR39335:SF1">
    <property type="entry name" value="BLL4220 PROTEIN"/>
    <property type="match status" value="1"/>
</dbReference>